<evidence type="ECO:0000313" key="7">
    <source>
        <dbReference type="EMBL" id="NMV37501.1"/>
    </source>
</evidence>
<dbReference type="Gene3D" id="3.30.1330.60">
    <property type="entry name" value="OmpA-like domain"/>
    <property type="match status" value="1"/>
</dbReference>
<feature type="chain" id="PRO_5032666128" evidence="5">
    <location>
        <begin position="34"/>
        <end position="329"/>
    </location>
</feature>
<feature type="domain" description="OmpA-like" evidence="6">
    <location>
        <begin position="215"/>
        <end position="329"/>
    </location>
</feature>
<evidence type="ECO:0000259" key="6">
    <source>
        <dbReference type="PROSITE" id="PS51123"/>
    </source>
</evidence>
<dbReference type="PROSITE" id="PS51123">
    <property type="entry name" value="OMPA_2"/>
    <property type="match status" value="1"/>
</dbReference>
<gene>
    <name evidence="7" type="ORF">HGR00_06235</name>
</gene>
<dbReference type="InterPro" id="IPR032608">
    <property type="entry name" value="DUF4892"/>
</dbReference>
<keyword evidence="5" id="KW-0732">Signal</keyword>
<dbReference type="InterPro" id="IPR036737">
    <property type="entry name" value="OmpA-like_sf"/>
</dbReference>
<feature type="signal peptide" evidence="5">
    <location>
        <begin position="1"/>
        <end position="33"/>
    </location>
</feature>
<proteinExistence type="predicted"/>
<dbReference type="Pfam" id="PF00691">
    <property type="entry name" value="OmpA"/>
    <property type="match status" value="1"/>
</dbReference>
<organism evidence="7 8">
    <name type="scientific">Ralstonia insidiosa</name>
    <dbReference type="NCBI Taxonomy" id="190721"/>
    <lineage>
        <taxon>Bacteria</taxon>
        <taxon>Pseudomonadati</taxon>
        <taxon>Pseudomonadota</taxon>
        <taxon>Betaproteobacteria</taxon>
        <taxon>Burkholderiales</taxon>
        <taxon>Burkholderiaceae</taxon>
        <taxon>Ralstonia</taxon>
    </lineage>
</organism>
<keyword evidence="2 4" id="KW-0472">Membrane</keyword>
<dbReference type="InterPro" id="IPR050330">
    <property type="entry name" value="Bact_OuterMem_StrucFunc"/>
</dbReference>
<evidence type="ECO:0000256" key="5">
    <source>
        <dbReference type="SAM" id="SignalP"/>
    </source>
</evidence>
<comment type="subcellular location">
    <subcellularLocation>
        <location evidence="1">Cell outer membrane</location>
    </subcellularLocation>
</comment>
<dbReference type="InterPro" id="IPR006664">
    <property type="entry name" value="OMP_bac"/>
</dbReference>
<dbReference type="EMBL" id="JABBZM010000004">
    <property type="protein sequence ID" value="NMV37501.1"/>
    <property type="molecule type" value="Genomic_DNA"/>
</dbReference>
<dbReference type="AlphaFoldDB" id="A0A848NR08"/>
<name>A0A848NR08_9RALS</name>
<evidence type="ECO:0000256" key="3">
    <source>
        <dbReference type="ARBA" id="ARBA00023237"/>
    </source>
</evidence>
<dbReference type="SUPFAM" id="SSF103088">
    <property type="entry name" value="OmpA-like"/>
    <property type="match status" value="1"/>
</dbReference>
<evidence type="ECO:0000256" key="2">
    <source>
        <dbReference type="ARBA" id="ARBA00023136"/>
    </source>
</evidence>
<reference evidence="7 8" key="1">
    <citation type="submission" date="2020-04" db="EMBL/GenBank/DDBJ databases">
        <title>Ralstonia insidiosa genome sequencing and assembly.</title>
        <authorList>
            <person name="Martins R.C.R."/>
            <person name="Perdigao-Neto L.V."/>
            <person name="Levin A.S.S."/>
            <person name="Costa S.F."/>
        </authorList>
    </citation>
    <scope>NUCLEOTIDE SEQUENCE [LARGE SCALE GENOMIC DNA]</scope>
    <source>
        <strain evidence="7 8">5047</strain>
    </source>
</reference>
<comment type="caution">
    <text evidence="7">The sequence shown here is derived from an EMBL/GenBank/DDBJ whole genome shotgun (WGS) entry which is preliminary data.</text>
</comment>
<dbReference type="CDD" id="cd07185">
    <property type="entry name" value="OmpA_C-like"/>
    <property type="match status" value="1"/>
</dbReference>
<dbReference type="Proteomes" id="UP000575469">
    <property type="component" value="Unassembled WGS sequence"/>
</dbReference>
<protein>
    <submittedName>
        <fullName evidence="7">DUF4892 domain-containing protein</fullName>
    </submittedName>
</protein>
<evidence type="ECO:0000256" key="4">
    <source>
        <dbReference type="PROSITE-ProRule" id="PRU00473"/>
    </source>
</evidence>
<dbReference type="PANTHER" id="PTHR30329:SF21">
    <property type="entry name" value="LIPOPROTEIN YIAD-RELATED"/>
    <property type="match status" value="1"/>
</dbReference>
<accession>A0A848NR08</accession>
<evidence type="ECO:0000313" key="8">
    <source>
        <dbReference type="Proteomes" id="UP000575469"/>
    </source>
</evidence>
<dbReference type="PANTHER" id="PTHR30329">
    <property type="entry name" value="STATOR ELEMENT OF FLAGELLAR MOTOR COMPLEX"/>
    <property type="match status" value="1"/>
</dbReference>
<sequence>MAPVDRVPEKILLNRLSVLAVLPLLGATALAHAADVKGSKDHPALGRFAGATIAAYKVTSFDEAVLPNAPIEDDHNPKVLKTEGKITYISYRVPGDKSALEITRNYEQALAKSGFKVLFQCANDDCGRRFAGYVHNMNKVAPTGFGDASFGPPNRAILAQRANAQGTTTVFLHVMEASTSGNGGAYVYEQVVDGQAMQTGQVQLLDAPALQKALQSDGKVALYGVYFDTDKATLKPESKAQLDQMAQLLKTAPALKVFIVGHTDNQGQFAHNQELSQQRADAVVKALSSQYGIAAGRLAGKGVASLAPVASNDAEPGRARNRRVELVLQ</sequence>
<dbReference type="Pfam" id="PF16234">
    <property type="entry name" value="DUF4892"/>
    <property type="match status" value="1"/>
</dbReference>
<dbReference type="GO" id="GO:0009279">
    <property type="term" value="C:cell outer membrane"/>
    <property type="evidence" value="ECO:0007669"/>
    <property type="project" value="UniProtKB-SubCell"/>
</dbReference>
<keyword evidence="3" id="KW-0998">Cell outer membrane</keyword>
<evidence type="ECO:0000256" key="1">
    <source>
        <dbReference type="ARBA" id="ARBA00004442"/>
    </source>
</evidence>
<dbReference type="PRINTS" id="PR01021">
    <property type="entry name" value="OMPADOMAIN"/>
</dbReference>
<dbReference type="InterPro" id="IPR006665">
    <property type="entry name" value="OmpA-like"/>
</dbReference>